<keyword evidence="3" id="KW-1185">Reference proteome</keyword>
<dbReference type="InterPro" id="IPR023562">
    <property type="entry name" value="ClpP/TepA"/>
</dbReference>
<dbReference type="GO" id="GO:0004176">
    <property type="term" value="F:ATP-dependent peptidase activity"/>
    <property type="evidence" value="ECO:0007669"/>
    <property type="project" value="TreeGrafter"/>
</dbReference>
<dbReference type="FunFam" id="3.90.226.10:FF:000216">
    <property type="entry name" value="Uncharacterized protein"/>
    <property type="match status" value="1"/>
</dbReference>
<keyword evidence="2" id="KW-0645">Protease</keyword>
<proteinExistence type="predicted"/>
<keyword evidence="1" id="KW-0472">Membrane</keyword>
<keyword evidence="1" id="KW-0812">Transmembrane</keyword>
<feature type="transmembrane region" description="Helical" evidence="1">
    <location>
        <begin position="51"/>
        <end position="71"/>
    </location>
</feature>
<evidence type="ECO:0000313" key="3">
    <source>
        <dbReference type="Proteomes" id="UP000289340"/>
    </source>
</evidence>
<dbReference type="PANTHER" id="PTHR10381">
    <property type="entry name" value="ATP-DEPENDENT CLP PROTEASE PROTEOLYTIC SUBUNIT"/>
    <property type="match status" value="1"/>
</dbReference>
<dbReference type="EMBL" id="QZWG01000018">
    <property type="protein sequence ID" value="RZB51603.1"/>
    <property type="molecule type" value="Genomic_DNA"/>
</dbReference>
<keyword evidence="1" id="KW-1133">Transmembrane helix</keyword>
<dbReference type="SUPFAM" id="SSF52096">
    <property type="entry name" value="ClpP/crotonase"/>
    <property type="match status" value="1"/>
</dbReference>
<reference evidence="2 3" key="1">
    <citation type="submission" date="2018-09" db="EMBL/GenBank/DDBJ databases">
        <title>A high-quality reference genome of wild soybean provides a powerful tool to mine soybean genomes.</title>
        <authorList>
            <person name="Xie M."/>
            <person name="Chung C.Y.L."/>
            <person name="Li M.-W."/>
            <person name="Wong F.-L."/>
            <person name="Chan T.-F."/>
            <person name="Lam H.-M."/>
        </authorList>
    </citation>
    <scope>NUCLEOTIDE SEQUENCE [LARGE SCALE GENOMIC DNA]</scope>
    <source>
        <strain evidence="3">cv. W05</strain>
        <tissue evidence="2">Hypocotyl of etiolated seedlings</tissue>
    </source>
</reference>
<dbReference type="PANTHER" id="PTHR10381:SF12">
    <property type="entry name" value="ATP-DEPENDENT CLP PROTEASE PROTEOLYTIC SUBUNIT 5, CHLOROPLASTIC"/>
    <property type="match status" value="1"/>
</dbReference>
<protein>
    <submittedName>
        <fullName evidence="2">ATP-dependent Clp protease proteolytic subunit 5, chloroplastic isoform A</fullName>
    </submittedName>
</protein>
<dbReference type="Pfam" id="PF00574">
    <property type="entry name" value="CLP_protease"/>
    <property type="match status" value="1"/>
</dbReference>
<dbReference type="GO" id="GO:0051117">
    <property type="term" value="F:ATPase binding"/>
    <property type="evidence" value="ECO:0007669"/>
    <property type="project" value="TreeGrafter"/>
</dbReference>
<dbReference type="Gene3D" id="3.90.226.10">
    <property type="entry name" value="2-enoyl-CoA Hydratase, Chain A, domain 1"/>
    <property type="match status" value="1"/>
</dbReference>
<dbReference type="GO" id="GO:0009368">
    <property type="term" value="C:endopeptidase Clp complex"/>
    <property type="evidence" value="ECO:0007669"/>
    <property type="project" value="TreeGrafter"/>
</dbReference>
<name>A0A445FRY2_GLYSO</name>
<dbReference type="AlphaFoldDB" id="A0A445FRY2"/>
<dbReference type="GO" id="GO:0006515">
    <property type="term" value="P:protein quality control for misfolded or incompletely synthesized proteins"/>
    <property type="evidence" value="ECO:0007669"/>
    <property type="project" value="TreeGrafter"/>
</dbReference>
<dbReference type="Proteomes" id="UP000289340">
    <property type="component" value="Chromosome 18"/>
</dbReference>
<comment type="caution">
    <text evidence="2">The sequence shown here is derived from an EMBL/GenBank/DDBJ whole genome shotgun (WGS) entry which is preliminary data.</text>
</comment>
<dbReference type="GO" id="GO:0004252">
    <property type="term" value="F:serine-type endopeptidase activity"/>
    <property type="evidence" value="ECO:0007669"/>
    <property type="project" value="TreeGrafter"/>
</dbReference>
<evidence type="ECO:0000313" key="2">
    <source>
        <dbReference type="EMBL" id="RZB51603.1"/>
    </source>
</evidence>
<gene>
    <name evidence="2" type="ORF">D0Y65_048146</name>
</gene>
<dbReference type="InterPro" id="IPR029045">
    <property type="entry name" value="ClpP/crotonase-like_dom_sf"/>
</dbReference>
<keyword evidence="2" id="KW-0378">Hydrolase</keyword>
<sequence length="72" mass="7898">MSSMGAFLLSAGTKGKRYSLQNSRIMIHQPLSGAQGGQTDIGIQVQAPFSFFHLIFCINILFVSNSLYTMII</sequence>
<organism evidence="2 3">
    <name type="scientific">Glycine soja</name>
    <name type="common">Wild soybean</name>
    <dbReference type="NCBI Taxonomy" id="3848"/>
    <lineage>
        <taxon>Eukaryota</taxon>
        <taxon>Viridiplantae</taxon>
        <taxon>Streptophyta</taxon>
        <taxon>Embryophyta</taxon>
        <taxon>Tracheophyta</taxon>
        <taxon>Spermatophyta</taxon>
        <taxon>Magnoliopsida</taxon>
        <taxon>eudicotyledons</taxon>
        <taxon>Gunneridae</taxon>
        <taxon>Pentapetalae</taxon>
        <taxon>rosids</taxon>
        <taxon>fabids</taxon>
        <taxon>Fabales</taxon>
        <taxon>Fabaceae</taxon>
        <taxon>Papilionoideae</taxon>
        <taxon>50 kb inversion clade</taxon>
        <taxon>NPAAA clade</taxon>
        <taxon>indigoferoid/millettioid clade</taxon>
        <taxon>Phaseoleae</taxon>
        <taxon>Glycine</taxon>
        <taxon>Glycine subgen. Soja</taxon>
    </lineage>
</organism>
<evidence type="ECO:0000256" key="1">
    <source>
        <dbReference type="SAM" id="Phobius"/>
    </source>
</evidence>
<accession>A0A445FRY2</accession>